<dbReference type="GO" id="GO:0005737">
    <property type="term" value="C:cytoplasm"/>
    <property type="evidence" value="ECO:0007669"/>
    <property type="project" value="TreeGrafter"/>
</dbReference>
<dbReference type="PANTHER" id="PTHR43830:SF3">
    <property type="entry name" value="PROTEIN PSP1"/>
    <property type="match status" value="1"/>
</dbReference>
<feature type="compositionally biased region" description="Basic residues" evidence="1">
    <location>
        <begin position="337"/>
        <end position="346"/>
    </location>
</feature>
<dbReference type="AlphaFoldDB" id="A0A6H3FGI1"/>
<feature type="region of interest" description="Disordered" evidence="1">
    <location>
        <begin position="272"/>
        <end position="353"/>
    </location>
</feature>
<name>A0A6H3FGI1_9BACT</name>
<feature type="domain" description="PSP1 C-terminal" evidence="2">
    <location>
        <begin position="61"/>
        <end position="146"/>
    </location>
</feature>
<evidence type="ECO:0000256" key="1">
    <source>
        <dbReference type="SAM" id="MobiDB-lite"/>
    </source>
</evidence>
<sequence length="353" mass="39374">MSSPVYGVRSRPLGQTSYYQGPFELKAGDYVLVAAEQGSALGRVVSGPAELPEGRSDEDLPQILRQASPEDICQGEENDRLAAEATAFCRRCIRERRMDMKLVDVEVFFDRSKLIFYFTAPARIDFRDLVKDLVREYRARIELRQIGVRHETQMVGAVGNCGMVCCCRRYLRKFAPVTIRMAKEQNLFLNPAKISGICGRLLCCLAYEQENYDNFHRHCPRLGKRYQTDKGPMKVLRANLFRNSIAVLTESGEEQEIHLDEWQALSPFRPEAPQNAAAQGRQPARPPQGDGLLVVSVSPETVDSVDHDFAPEGAECAPAATGDTSAAGDPAQAGVGKPRRKRRRKPQTSEADQ</sequence>
<dbReference type="RefSeq" id="WP_118228935.1">
    <property type="nucleotide sequence ID" value="NZ_JAQDZC010000008.1"/>
</dbReference>
<dbReference type="InterPro" id="IPR047767">
    <property type="entry name" value="PSP1-like"/>
</dbReference>
<evidence type="ECO:0000259" key="2">
    <source>
        <dbReference type="PROSITE" id="PS51411"/>
    </source>
</evidence>
<proteinExistence type="predicted"/>
<dbReference type="Proteomes" id="UP000292919">
    <property type="component" value="Unassembled WGS sequence"/>
</dbReference>
<evidence type="ECO:0000313" key="3">
    <source>
        <dbReference type="EMBL" id="TBH81858.1"/>
    </source>
</evidence>
<dbReference type="EMBL" id="SIXC01000001">
    <property type="protein sequence ID" value="TBH81858.1"/>
    <property type="molecule type" value="Genomic_DNA"/>
</dbReference>
<dbReference type="PROSITE" id="PS51411">
    <property type="entry name" value="PSP1_C"/>
    <property type="match status" value="1"/>
</dbReference>
<reference evidence="3 4" key="1">
    <citation type="submission" date="2018-12" db="EMBL/GenBank/DDBJ databases">
        <title>First genome draft of Desulfovibrio legallis sp. nov.</title>
        <authorList>
            <person name="Ben Dhia O."/>
            <person name="Najjari A."/>
            <person name="Ferjani R."/>
            <person name="Fhoula I."/>
            <person name="Fardeau M.-L."/>
            <person name="Boudabbous A."/>
            <person name="Ouzari H.I."/>
        </authorList>
    </citation>
    <scope>NUCLEOTIDE SEQUENCE [LARGE SCALE GENOMIC DNA]</scope>
    <source>
        <strain evidence="3 4">H1T</strain>
    </source>
</reference>
<comment type="caution">
    <text evidence="3">The sequence shown here is derived from an EMBL/GenBank/DDBJ whole genome shotgun (WGS) entry which is preliminary data.</text>
</comment>
<dbReference type="InterPro" id="IPR007557">
    <property type="entry name" value="PSP1_C"/>
</dbReference>
<accession>A0A6H3FGI1</accession>
<gene>
    <name evidence="3" type="ORF">EB812_00820</name>
</gene>
<dbReference type="PANTHER" id="PTHR43830">
    <property type="entry name" value="PROTEIN PSP1"/>
    <property type="match status" value="1"/>
</dbReference>
<organism evidence="3 4">
    <name type="scientific">Desulfovibrio legallii</name>
    <dbReference type="NCBI Taxonomy" id="571438"/>
    <lineage>
        <taxon>Bacteria</taxon>
        <taxon>Pseudomonadati</taxon>
        <taxon>Thermodesulfobacteriota</taxon>
        <taxon>Desulfovibrionia</taxon>
        <taxon>Desulfovibrionales</taxon>
        <taxon>Desulfovibrionaceae</taxon>
        <taxon>Desulfovibrio</taxon>
    </lineage>
</organism>
<feature type="compositionally biased region" description="Low complexity" evidence="1">
    <location>
        <begin position="272"/>
        <end position="289"/>
    </location>
</feature>
<evidence type="ECO:0000313" key="4">
    <source>
        <dbReference type="Proteomes" id="UP000292919"/>
    </source>
</evidence>
<protein>
    <recommendedName>
        <fullName evidence="2">PSP1 C-terminal domain-containing protein</fullName>
    </recommendedName>
</protein>
<dbReference type="Pfam" id="PF04468">
    <property type="entry name" value="PSP1"/>
    <property type="match status" value="1"/>
</dbReference>
<dbReference type="NCBIfam" id="NF041131">
    <property type="entry name" value="RicT_YaaT_fam"/>
    <property type="match status" value="1"/>
</dbReference>
<keyword evidence="4" id="KW-1185">Reference proteome</keyword>